<dbReference type="OrthoDB" id="5547402at2759"/>
<feature type="chain" id="PRO_5040834152" description="F-box domain-containing protein" evidence="1">
    <location>
        <begin position="24"/>
        <end position="212"/>
    </location>
</feature>
<organism evidence="2 3">
    <name type="scientific">Coemansia biformis</name>
    <dbReference type="NCBI Taxonomy" id="1286918"/>
    <lineage>
        <taxon>Eukaryota</taxon>
        <taxon>Fungi</taxon>
        <taxon>Fungi incertae sedis</taxon>
        <taxon>Zoopagomycota</taxon>
        <taxon>Kickxellomycotina</taxon>
        <taxon>Kickxellomycetes</taxon>
        <taxon>Kickxellales</taxon>
        <taxon>Kickxellaceae</taxon>
        <taxon>Coemansia</taxon>
    </lineage>
</organism>
<name>A0A9W8CTR9_9FUNG</name>
<dbReference type="AlphaFoldDB" id="A0A9W8CTR9"/>
<feature type="non-terminal residue" evidence="2">
    <location>
        <position position="212"/>
    </location>
</feature>
<gene>
    <name evidence="2" type="ORF">LPJ61_005456</name>
</gene>
<evidence type="ECO:0008006" key="4">
    <source>
        <dbReference type="Google" id="ProtNLM"/>
    </source>
</evidence>
<evidence type="ECO:0000256" key="1">
    <source>
        <dbReference type="SAM" id="SignalP"/>
    </source>
</evidence>
<keyword evidence="1" id="KW-0732">Signal</keyword>
<feature type="signal peptide" evidence="1">
    <location>
        <begin position="1"/>
        <end position="23"/>
    </location>
</feature>
<dbReference type="Proteomes" id="UP001143981">
    <property type="component" value="Unassembled WGS sequence"/>
</dbReference>
<comment type="caution">
    <text evidence="2">The sequence shown here is derived from an EMBL/GenBank/DDBJ whole genome shotgun (WGS) entry which is preliminary data.</text>
</comment>
<proteinExistence type="predicted"/>
<dbReference type="EMBL" id="JANBOI010001814">
    <property type="protein sequence ID" value="KAJ1726046.1"/>
    <property type="molecule type" value="Genomic_DNA"/>
</dbReference>
<keyword evidence="3" id="KW-1185">Reference proteome</keyword>
<evidence type="ECO:0000313" key="3">
    <source>
        <dbReference type="Proteomes" id="UP001143981"/>
    </source>
</evidence>
<reference evidence="2" key="1">
    <citation type="submission" date="2022-07" db="EMBL/GenBank/DDBJ databases">
        <title>Phylogenomic reconstructions and comparative analyses of Kickxellomycotina fungi.</title>
        <authorList>
            <person name="Reynolds N.K."/>
            <person name="Stajich J.E."/>
            <person name="Barry K."/>
            <person name="Grigoriev I.V."/>
            <person name="Crous P."/>
            <person name="Smith M.E."/>
        </authorList>
    </citation>
    <scope>NUCLEOTIDE SEQUENCE</scope>
    <source>
        <strain evidence="2">BCRC 34381</strain>
    </source>
</reference>
<accession>A0A9W8CTR9</accession>
<evidence type="ECO:0000313" key="2">
    <source>
        <dbReference type="EMBL" id="KAJ1726046.1"/>
    </source>
</evidence>
<sequence length="212" mass="22213">MPMPTLSDLPGELVLLILRLAGSAPTLTLRSWKTKLPLLAVCRRWRHLAQRIVYCQAFVECRRAQPGAGLLGRTGARAWRTNIELAAAVVEHGDFDRQLVLSAVGGPRLDEQLGEMAVVLQQHPAVCAGIRSLTIRGHAAGLCGDVSGSASAAVMADDGDFAKAAAALAAAIPNVTQLYVGACANEAAAGAVGGMLVDAWASRLRRIDCQAP</sequence>
<protein>
    <recommendedName>
        <fullName evidence="4">F-box domain-containing protein</fullName>
    </recommendedName>
</protein>